<name>A0A8X6YUG6_9ARAC</name>
<dbReference type="OrthoDB" id="6430261at2759"/>
<reference evidence="2" key="1">
    <citation type="submission" date="2020-08" db="EMBL/GenBank/DDBJ databases">
        <title>Multicomponent nature underlies the extraordinary mechanical properties of spider dragline silk.</title>
        <authorList>
            <person name="Kono N."/>
            <person name="Nakamura H."/>
            <person name="Mori M."/>
            <person name="Yoshida Y."/>
            <person name="Ohtoshi R."/>
            <person name="Malay A.D."/>
            <person name="Moran D.A.P."/>
            <person name="Tomita M."/>
            <person name="Numata K."/>
            <person name="Arakawa K."/>
        </authorList>
    </citation>
    <scope>NUCLEOTIDE SEQUENCE</scope>
</reference>
<keyword evidence="3" id="KW-1185">Reference proteome</keyword>
<evidence type="ECO:0000313" key="2">
    <source>
        <dbReference type="EMBL" id="GFY75944.1"/>
    </source>
</evidence>
<protein>
    <recommendedName>
        <fullName evidence="4">Gem-associated protein 2</fullName>
    </recommendedName>
</protein>
<dbReference type="EMBL" id="BMAV01021686">
    <property type="protein sequence ID" value="GFY75944.1"/>
    <property type="molecule type" value="Genomic_DNA"/>
</dbReference>
<comment type="caution">
    <text evidence="2">The sequence shown here is derived from an EMBL/GenBank/DDBJ whole genome shotgun (WGS) entry which is preliminary data.</text>
</comment>
<accession>A0A8X6YUG6</accession>
<dbReference type="Pfam" id="PF04938">
    <property type="entry name" value="SIP1"/>
    <property type="match status" value="1"/>
</dbReference>
<evidence type="ECO:0000313" key="3">
    <source>
        <dbReference type="Proteomes" id="UP000886998"/>
    </source>
</evidence>
<dbReference type="GO" id="GO:0000387">
    <property type="term" value="P:spliceosomal snRNP assembly"/>
    <property type="evidence" value="ECO:0007669"/>
    <property type="project" value="InterPro"/>
</dbReference>
<gene>
    <name evidence="2" type="primary">AVEN_166608_1</name>
    <name evidence="1" type="ORF">TNIN_458611</name>
    <name evidence="2" type="ORF">TNIN_83391</name>
</gene>
<evidence type="ECO:0000313" key="1">
    <source>
        <dbReference type="EMBL" id="GFY55423.1"/>
    </source>
</evidence>
<dbReference type="Proteomes" id="UP000886998">
    <property type="component" value="Unassembled WGS sequence"/>
</dbReference>
<dbReference type="InterPro" id="IPR035426">
    <property type="entry name" value="Gemin2/Brr1"/>
</dbReference>
<evidence type="ECO:0008006" key="4">
    <source>
        <dbReference type="Google" id="ProtNLM"/>
    </source>
</evidence>
<dbReference type="AlphaFoldDB" id="A0A8X6YUG6"/>
<dbReference type="EMBL" id="BMAV01010386">
    <property type="protein sequence ID" value="GFY55423.1"/>
    <property type="molecule type" value="Genomic_DNA"/>
</dbReference>
<organism evidence="2 3">
    <name type="scientific">Trichonephila inaurata madagascariensis</name>
    <dbReference type="NCBI Taxonomy" id="2747483"/>
    <lineage>
        <taxon>Eukaryota</taxon>
        <taxon>Metazoa</taxon>
        <taxon>Ecdysozoa</taxon>
        <taxon>Arthropoda</taxon>
        <taxon>Chelicerata</taxon>
        <taxon>Arachnida</taxon>
        <taxon>Araneae</taxon>
        <taxon>Araneomorphae</taxon>
        <taxon>Entelegynae</taxon>
        <taxon>Araneoidea</taxon>
        <taxon>Nephilidae</taxon>
        <taxon>Trichonephila</taxon>
        <taxon>Trichonephila inaurata</taxon>
    </lineage>
</organism>
<sequence>MVVEAPRRHIDLDTIPSDGYEYIHKTRLAEDYDLEKNPLVSKMKALELVAKEKAQDFILFATKLQTKKSILQQKFPRNSEDFFPKSDEVEWCQFLLGSKLCSKIYRTRDTGVQGHLPLLNLILYFSQDEIQMLIEYMYQWFLEIGMEESMSMWLYALFACLEKPVDDNFQQVLENFHFECKRYLKFDYKYDVRVYFILVLLFQNFCAH</sequence>
<dbReference type="Gene3D" id="1.20.58.1070">
    <property type="match status" value="1"/>
</dbReference>
<proteinExistence type="predicted"/>